<feature type="region of interest" description="Disordered" evidence="1">
    <location>
        <begin position="33"/>
        <end position="88"/>
    </location>
</feature>
<dbReference type="RefSeq" id="WP_272090146.1">
    <property type="nucleotide sequence ID" value="NZ_JAQNDL010000003.1"/>
</dbReference>
<keyword evidence="3" id="KW-1185">Reference proteome</keyword>
<evidence type="ECO:0000313" key="3">
    <source>
        <dbReference type="Proteomes" id="UP001221686"/>
    </source>
</evidence>
<feature type="compositionally biased region" description="Low complexity" evidence="1">
    <location>
        <begin position="43"/>
        <end position="80"/>
    </location>
</feature>
<sequence length="363" mass="37497">MRRFVLAAAAVLACNNGSGQGSGFSTSITTAPVGTSTTGGGETTASTTTSGATGTGEDSAAGSSAESSSSSVGGIPDGGVPPDGGDKPPAGCKGKIDFVFTISSAWTMEVAQGWLKSSFPGFIGTLESEFAEFDYHILSANTSPLWGHPVLCANCEDFCPEVPEYPCGVKPEPCDTVRGAGVTYPIGEHASNKRCDLASGRRYITAGQPELEDAFTCIASVGVNGADNVAEVTMNALTEEINEPGGCDAGFLREDALLVVVAIQDTWDEFSAGTPQDWADALVEAKGGDADAVVLLVITNDIDDPDGLCGYIGVPPGYHELRTWTELMPHSVFGSICNEAGYASYFAEAAAKIKTQCDVFVPQ</sequence>
<reference evidence="2 3" key="1">
    <citation type="submission" date="2022-11" db="EMBL/GenBank/DDBJ databases">
        <title>Minimal conservation of predation-associated metabolite biosynthetic gene clusters underscores biosynthetic potential of Myxococcota including descriptions for ten novel species: Archangium lansinium sp. nov., Myxococcus landrumus sp. nov., Nannocystis bai.</title>
        <authorList>
            <person name="Ahearne A."/>
            <person name="Stevens C."/>
            <person name="Dowd S."/>
        </authorList>
    </citation>
    <scope>NUCLEOTIDE SEQUENCE [LARGE SCALE GENOMIC DNA]</scope>
    <source>
        <strain evidence="2 3">BB15-2</strain>
    </source>
</reference>
<gene>
    <name evidence="2" type="ORF">POL25_32340</name>
</gene>
<comment type="caution">
    <text evidence="2">The sequence shown here is derived from an EMBL/GenBank/DDBJ whole genome shotgun (WGS) entry which is preliminary data.</text>
</comment>
<name>A0ABT5E703_9BACT</name>
<accession>A0ABT5E703</accession>
<proteinExistence type="predicted"/>
<evidence type="ECO:0000313" key="2">
    <source>
        <dbReference type="EMBL" id="MDC0721643.1"/>
    </source>
</evidence>
<dbReference type="Proteomes" id="UP001221686">
    <property type="component" value="Unassembled WGS sequence"/>
</dbReference>
<dbReference type="EMBL" id="JAQNDL010000003">
    <property type="protein sequence ID" value="MDC0721643.1"/>
    <property type="molecule type" value="Genomic_DNA"/>
</dbReference>
<evidence type="ECO:0000256" key="1">
    <source>
        <dbReference type="SAM" id="MobiDB-lite"/>
    </source>
</evidence>
<organism evidence="2 3">
    <name type="scientific">Nannocystis bainbridge</name>
    <dbReference type="NCBI Taxonomy" id="2995303"/>
    <lineage>
        <taxon>Bacteria</taxon>
        <taxon>Pseudomonadati</taxon>
        <taxon>Myxococcota</taxon>
        <taxon>Polyangia</taxon>
        <taxon>Nannocystales</taxon>
        <taxon>Nannocystaceae</taxon>
        <taxon>Nannocystis</taxon>
    </lineage>
</organism>
<protein>
    <submittedName>
        <fullName evidence="2">Uncharacterized protein</fullName>
    </submittedName>
</protein>